<evidence type="ECO:0000259" key="4">
    <source>
        <dbReference type="PROSITE" id="PS51898"/>
    </source>
</evidence>
<accession>A0A3G2L9X8</accession>
<dbReference type="Pfam" id="PF13102">
    <property type="entry name" value="Phage_int_SAM_5"/>
    <property type="match status" value="1"/>
</dbReference>
<dbReference type="InterPro" id="IPR010998">
    <property type="entry name" value="Integrase_recombinase_N"/>
</dbReference>
<keyword evidence="2" id="KW-0238">DNA-binding</keyword>
<dbReference type="InterPro" id="IPR025269">
    <property type="entry name" value="SAM-like_dom"/>
</dbReference>
<keyword evidence="6" id="KW-1185">Reference proteome</keyword>
<evidence type="ECO:0000313" key="5">
    <source>
        <dbReference type="EMBL" id="AYN69072.1"/>
    </source>
</evidence>
<feature type="domain" description="Tyr recombinase" evidence="4">
    <location>
        <begin position="184"/>
        <end position="354"/>
    </location>
</feature>
<dbReference type="Pfam" id="PF00589">
    <property type="entry name" value="Phage_integrase"/>
    <property type="match status" value="1"/>
</dbReference>
<dbReference type="PANTHER" id="PTHR30349">
    <property type="entry name" value="PHAGE INTEGRASE-RELATED"/>
    <property type="match status" value="1"/>
</dbReference>
<dbReference type="KEGG" id="emar:D1013_17650"/>
<dbReference type="EMBL" id="CP032050">
    <property type="protein sequence ID" value="AYN69072.1"/>
    <property type="molecule type" value="Genomic_DNA"/>
</dbReference>
<dbReference type="GO" id="GO:0003677">
    <property type="term" value="F:DNA binding"/>
    <property type="evidence" value="ECO:0007669"/>
    <property type="project" value="UniProtKB-KW"/>
</dbReference>
<evidence type="ECO:0000256" key="1">
    <source>
        <dbReference type="ARBA" id="ARBA00008857"/>
    </source>
</evidence>
<dbReference type="Gene3D" id="1.10.443.10">
    <property type="entry name" value="Intergrase catalytic core"/>
    <property type="match status" value="1"/>
</dbReference>
<dbReference type="InterPro" id="IPR050090">
    <property type="entry name" value="Tyrosine_recombinase_XerCD"/>
</dbReference>
<dbReference type="SUPFAM" id="SSF56349">
    <property type="entry name" value="DNA breaking-rejoining enzymes"/>
    <property type="match status" value="1"/>
</dbReference>
<dbReference type="CDD" id="cd01185">
    <property type="entry name" value="INTN1_C_like"/>
    <property type="match status" value="1"/>
</dbReference>
<evidence type="ECO:0000256" key="3">
    <source>
        <dbReference type="ARBA" id="ARBA00023172"/>
    </source>
</evidence>
<proteinExistence type="inferred from homology"/>
<dbReference type="OrthoDB" id="9806835at2"/>
<dbReference type="GO" id="GO:0006310">
    <property type="term" value="P:DNA recombination"/>
    <property type="evidence" value="ECO:0007669"/>
    <property type="project" value="UniProtKB-KW"/>
</dbReference>
<dbReference type="Proteomes" id="UP000276309">
    <property type="component" value="Chromosome"/>
</dbReference>
<protein>
    <submittedName>
        <fullName evidence="5">Site-specific integrase</fullName>
    </submittedName>
</protein>
<dbReference type="AlphaFoldDB" id="A0A3G2L9X8"/>
<name>A0A3G2L9X8_9FLAO</name>
<evidence type="ECO:0000313" key="6">
    <source>
        <dbReference type="Proteomes" id="UP000276309"/>
    </source>
</evidence>
<organism evidence="5 6">
    <name type="scientific">Euzebyella marina</name>
    <dbReference type="NCBI Taxonomy" id="1761453"/>
    <lineage>
        <taxon>Bacteria</taxon>
        <taxon>Pseudomonadati</taxon>
        <taxon>Bacteroidota</taxon>
        <taxon>Flavobacteriia</taxon>
        <taxon>Flavobacteriales</taxon>
        <taxon>Flavobacteriaceae</taxon>
        <taxon>Euzebyella</taxon>
    </lineage>
</organism>
<sequence length="357" mass="41486">MSVKLRERNLAKGRKRYYLDIYHNGIRSYEWLHLVEKGDDKIQKRELAQNIRAARALELESEGTNFIPRHKKKVTISKYIESYLANYKLRDIRSIKNALNKFQQYLKEEKGKPNLTMSGLNKLYIEGFREYLLYRAGLNGETPYSYWKRFKKVLIHAEKQGYLKESVYKGVKWESKNKKAEKTLVKQILTEEEIQILKNTYCGNDAVKRAFLFACYSGLGYSEFKRLKWHHITNHRLIINRSKVDSSEINIQLSASAMELLGEENGQNELIFNLKHKGKFLSEVAIKKNLTAMMKRANINKNITFYCGRHTFAVRLLTNGANLKTVADALGHSSTAHTVKYLNYVNSIKDNATSNLL</sequence>
<dbReference type="InterPro" id="IPR011010">
    <property type="entry name" value="DNA_brk_join_enz"/>
</dbReference>
<dbReference type="Gene3D" id="1.10.150.130">
    <property type="match status" value="1"/>
</dbReference>
<dbReference type="GO" id="GO:0015074">
    <property type="term" value="P:DNA integration"/>
    <property type="evidence" value="ECO:0007669"/>
    <property type="project" value="InterPro"/>
</dbReference>
<dbReference type="RefSeq" id="WP_121850079.1">
    <property type="nucleotide sequence ID" value="NZ_CP032050.1"/>
</dbReference>
<dbReference type="InterPro" id="IPR002104">
    <property type="entry name" value="Integrase_catalytic"/>
</dbReference>
<dbReference type="PROSITE" id="PS51898">
    <property type="entry name" value="TYR_RECOMBINASE"/>
    <property type="match status" value="1"/>
</dbReference>
<comment type="similarity">
    <text evidence="1">Belongs to the 'phage' integrase family.</text>
</comment>
<reference evidence="5 6" key="1">
    <citation type="submission" date="2018-08" db="EMBL/GenBank/DDBJ databases">
        <title>The reduced genetic potential of extracellular carbohydrate catabolism in Euzebyella marina RN62, a Flavobacteriia bacterium isolated from the hadal water.</title>
        <authorList>
            <person name="Xue C."/>
        </authorList>
    </citation>
    <scope>NUCLEOTIDE SEQUENCE [LARGE SCALE GENOMIC DNA]</scope>
    <source>
        <strain evidence="5 6">RN62</strain>
    </source>
</reference>
<dbReference type="PANTHER" id="PTHR30349:SF64">
    <property type="entry name" value="PROPHAGE INTEGRASE INTD-RELATED"/>
    <property type="match status" value="1"/>
</dbReference>
<keyword evidence="3" id="KW-0233">DNA recombination</keyword>
<evidence type="ECO:0000256" key="2">
    <source>
        <dbReference type="ARBA" id="ARBA00023125"/>
    </source>
</evidence>
<dbReference type="InterPro" id="IPR013762">
    <property type="entry name" value="Integrase-like_cat_sf"/>
</dbReference>
<gene>
    <name evidence="5" type="ORF">D1013_17650</name>
</gene>